<organism evidence="2 3">
    <name type="scientific">Enorma phocaeensis</name>
    <dbReference type="NCBI Taxonomy" id="1871019"/>
    <lineage>
        <taxon>Bacteria</taxon>
        <taxon>Bacillati</taxon>
        <taxon>Actinomycetota</taxon>
        <taxon>Coriobacteriia</taxon>
        <taxon>Coriobacteriales</taxon>
        <taxon>Coriobacteriaceae</taxon>
        <taxon>Enorma</taxon>
    </lineage>
</organism>
<dbReference type="EMBL" id="JAUDDZ010000002">
    <property type="protein sequence ID" value="MDM8274415.1"/>
    <property type="molecule type" value="Genomic_DNA"/>
</dbReference>
<sequence>MEFISAAEAARRWHVTPRAVQLMCAQGRVPGAERVGRAWRVPEGAVKPADLRRSRSEAAPGDERPPVPRRRQGSCDTLMPLMNAPFAPGHAREYAESLPEGPRRDVALAELAYFTGDAARAAALARPLLASEDAGARLSACLICAYASLALDRINDARATLARARAGIEKPIGGGSPLRRPPRRPSWRARRACSCTSPSPRACRPRARRCPSCRRA</sequence>
<evidence type="ECO:0000256" key="1">
    <source>
        <dbReference type="SAM" id="MobiDB-lite"/>
    </source>
</evidence>
<keyword evidence="3" id="KW-1185">Reference proteome</keyword>
<feature type="region of interest" description="Disordered" evidence="1">
    <location>
        <begin position="46"/>
        <end position="73"/>
    </location>
</feature>
<evidence type="ECO:0000313" key="3">
    <source>
        <dbReference type="Proteomes" id="UP001529421"/>
    </source>
</evidence>
<feature type="compositionally biased region" description="Basic and acidic residues" evidence="1">
    <location>
        <begin position="49"/>
        <end position="66"/>
    </location>
</feature>
<dbReference type="Proteomes" id="UP001529421">
    <property type="component" value="Unassembled WGS sequence"/>
</dbReference>
<accession>A0ABT7V7E0</accession>
<proteinExistence type="predicted"/>
<name>A0ABT7V7E0_9ACTN</name>
<gene>
    <name evidence="2" type="ORF">QUW28_02705</name>
</gene>
<protein>
    <submittedName>
        <fullName evidence="2">Helix-turn-helix domain-containing protein</fullName>
    </submittedName>
</protein>
<comment type="caution">
    <text evidence="2">The sequence shown here is derived from an EMBL/GenBank/DDBJ whole genome shotgun (WGS) entry which is preliminary data.</text>
</comment>
<evidence type="ECO:0000313" key="2">
    <source>
        <dbReference type="EMBL" id="MDM8274415.1"/>
    </source>
</evidence>
<dbReference type="RefSeq" id="WP_289544388.1">
    <property type="nucleotide sequence ID" value="NZ_JAUDDZ010000002.1"/>
</dbReference>
<reference evidence="3" key="1">
    <citation type="submission" date="2023-06" db="EMBL/GenBank/DDBJ databases">
        <title>Identification and characterization of horizontal gene transfer across gut microbiota members of farm animals based on homology search.</title>
        <authorList>
            <person name="Zeman M."/>
            <person name="Kubasova T."/>
            <person name="Jahodarova E."/>
            <person name="Nykrynova M."/>
            <person name="Rychlik I."/>
        </authorList>
    </citation>
    <scope>NUCLEOTIDE SEQUENCE [LARGE SCALE GENOMIC DNA]</scope>
    <source>
        <strain evidence="3">154_Feed</strain>
    </source>
</reference>